<name>A0A6G6XSP3_9CAUD</name>
<organism evidence="1 2">
    <name type="scientific">Mycobacterium phage Ximenita</name>
    <dbReference type="NCBI Taxonomy" id="2708633"/>
    <lineage>
        <taxon>Viruses</taxon>
        <taxon>Duplodnaviria</taxon>
        <taxon>Heunggongvirae</taxon>
        <taxon>Uroviricota</taxon>
        <taxon>Caudoviricetes</taxon>
        <taxon>Weiservirinae</taxon>
        <taxon>Unicornvirus</taxon>
        <taxon>Unicornvirus ximenita</taxon>
    </lineage>
</organism>
<keyword evidence="2" id="KW-1185">Reference proteome</keyword>
<dbReference type="GeneID" id="60323009"/>
<sequence>MTPDARLALAREALDSLTFEHDDTLNPIVLHALVSIGELLSRLDARQAAQAAQLAQLGAQQ</sequence>
<evidence type="ECO:0000313" key="2">
    <source>
        <dbReference type="Proteomes" id="UP000502112"/>
    </source>
</evidence>
<protein>
    <submittedName>
        <fullName evidence="1">Uncharacterized protein</fullName>
    </submittedName>
</protein>
<accession>A0A6G6XSP3</accession>
<dbReference type="EMBL" id="MN945901">
    <property type="protein sequence ID" value="QIG61513.1"/>
    <property type="molecule type" value="Genomic_DNA"/>
</dbReference>
<dbReference type="RefSeq" id="YP_009951570.1">
    <property type="nucleotide sequence ID" value="NC_051603.1"/>
</dbReference>
<dbReference type="Proteomes" id="UP000502112">
    <property type="component" value="Segment"/>
</dbReference>
<dbReference type="KEGG" id="vg:60323009"/>
<gene>
    <name evidence="1" type="primary">2</name>
    <name evidence="1" type="ORF">SEA_XIMENITA_2</name>
</gene>
<proteinExistence type="predicted"/>
<evidence type="ECO:0000313" key="1">
    <source>
        <dbReference type="EMBL" id="QIG61513.1"/>
    </source>
</evidence>
<reference evidence="1 2" key="1">
    <citation type="submission" date="2020-01" db="EMBL/GenBank/DDBJ databases">
        <authorList>
            <person name="Siegel J."/>
            <person name="Joseph G."/>
            <person name="McLean J."/>
            <person name="Kistle A.K."/>
            <person name="Garlena R.A."/>
            <person name="Russell D.A."/>
            <person name="Pope W.H."/>
            <person name="Jacobs-Sera D."/>
            <person name="Hatfull G.F."/>
        </authorList>
    </citation>
    <scope>NUCLEOTIDE SEQUENCE [LARGE SCALE GENOMIC DNA]</scope>
</reference>